<organism evidence="1 2">
    <name type="scientific">Ensete ventricosum</name>
    <name type="common">Abyssinian banana</name>
    <name type="synonym">Musa ensete</name>
    <dbReference type="NCBI Taxonomy" id="4639"/>
    <lineage>
        <taxon>Eukaryota</taxon>
        <taxon>Viridiplantae</taxon>
        <taxon>Streptophyta</taxon>
        <taxon>Embryophyta</taxon>
        <taxon>Tracheophyta</taxon>
        <taxon>Spermatophyta</taxon>
        <taxon>Magnoliopsida</taxon>
        <taxon>Liliopsida</taxon>
        <taxon>Zingiberales</taxon>
        <taxon>Musaceae</taxon>
        <taxon>Ensete</taxon>
    </lineage>
</organism>
<dbReference type="Proteomes" id="UP000287651">
    <property type="component" value="Unassembled WGS sequence"/>
</dbReference>
<proteinExistence type="predicted"/>
<protein>
    <submittedName>
        <fullName evidence="1">Uncharacterized protein</fullName>
    </submittedName>
</protein>
<name>A0A426Y9I2_ENSVE</name>
<feature type="non-terminal residue" evidence="1">
    <location>
        <position position="1"/>
    </location>
</feature>
<comment type="caution">
    <text evidence="1">The sequence shown here is derived from an EMBL/GenBank/DDBJ whole genome shotgun (WGS) entry which is preliminary data.</text>
</comment>
<evidence type="ECO:0000313" key="1">
    <source>
        <dbReference type="EMBL" id="RRT48356.1"/>
    </source>
</evidence>
<gene>
    <name evidence="1" type="ORF">B296_00053167</name>
</gene>
<reference evidence="1 2" key="1">
    <citation type="journal article" date="2014" name="Agronomy (Basel)">
        <title>A Draft Genome Sequence for Ensete ventricosum, the Drought-Tolerant Tree Against Hunger.</title>
        <authorList>
            <person name="Harrison J."/>
            <person name="Moore K.A."/>
            <person name="Paszkiewicz K."/>
            <person name="Jones T."/>
            <person name="Grant M."/>
            <person name="Ambacheew D."/>
            <person name="Muzemil S."/>
            <person name="Studholme D.J."/>
        </authorList>
    </citation>
    <scope>NUCLEOTIDE SEQUENCE [LARGE SCALE GENOMIC DNA]</scope>
</reference>
<dbReference type="EMBL" id="AMZH03014008">
    <property type="protein sequence ID" value="RRT48356.1"/>
    <property type="molecule type" value="Genomic_DNA"/>
</dbReference>
<sequence length="59" mass="6045">VEEAESDRCAFAATAAASPFGSHVRALAPFSIARVLVGLVDHGAIHGPVMADLEDVPDS</sequence>
<evidence type="ECO:0000313" key="2">
    <source>
        <dbReference type="Proteomes" id="UP000287651"/>
    </source>
</evidence>
<accession>A0A426Y9I2</accession>
<dbReference type="AlphaFoldDB" id="A0A426Y9I2"/>